<dbReference type="KEGG" id="hir:HETIRDRAFT_46657"/>
<dbReference type="OrthoDB" id="407325at2759"/>
<sequence length="277" mass="29764">MADTVVLPPALPLTGPIHSLAEEEVLDALDPLRHLRESAAPDVGADSGSTLLPAQPRSVLDEIIQLAFPLPPDSNVEEHVGGLQNSIAIQLVVDASPGCGGVAWPAGEVLARYIARRGLGSLAGRNVLELGSGTGLVGLVAAHLGARVWITDQAPLYPIMERNIAFNDLARSVTPAVLAWGEPIPSSIPPPSIILAADCVYFEPAFSLLVQTLADLTPTSDGPDPEILFCYKKRRKADKRFFALLKKKFTWTDIDDDPEHALYSKEAISLLRLHPKR</sequence>
<dbReference type="AlphaFoldDB" id="W4KGN5"/>
<evidence type="ECO:0000313" key="2">
    <source>
        <dbReference type="EMBL" id="ETW84475.1"/>
    </source>
</evidence>
<keyword evidence="1" id="KW-0808">Transferase</keyword>
<comment type="function">
    <text evidence="1">S-adenosyl-L-methionine-dependent protein-lysine N-methyltransferase that methylates elongation factor 1-alpha.</text>
</comment>
<evidence type="ECO:0000256" key="1">
    <source>
        <dbReference type="HAMAP-Rule" id="MF_03198"/>
    </source>
</evidence>
<dbReference type="eggNOG" id="KOG2793">
    <property type="taxonomic scope" value="Eukaryota"/>
</dbReference>
<organism evidence="2 3">
    <name type="scientific">Heterobasidion irregulare (strain TC 32-1)</name>
    <dbReference type="NCBI Taxonomy" id="747525"/>
    <lineage>
        <taxon>Eukaryota</taxon>
        <taxon>Fungi</taxon>
        <taxon>Dikarya</taxon>
        <taxon>Basidiomycota</taxon>
        <taxon>Agaricomycotina</taxon>
        <taxon>Agaricomycetes</taxon>
        <taxon>Russulales</taxon>
        <taxon>Bondarzewiaceae</taxon>
        <taxon>Heterobasidion</taxon>
        <taxon>Heterobasidion annosum species complex</taxon>
    </lineage>
</organism>
<dbReference type="RefSeq" id="XP_009543183.1">
    <property type="nucleotide sequence ID" value="XM_009544888.1"/>
</dbReference>
<feature type="binding site" evidence="1">
    <location>
        <begin position="131"/>
        <end position="133"/>
    </location>
    <ligand>
        <name>S-adenosyl-L-methionine</name>
        <dbReference type="ChEBI" id="CHEBI:59789"/>
    </ligand>
</feature>
<dbReference type="InterPro" id="IPR033684">
    <property type="entry name" value="EFM6"/>
</dbReference>
<evidence type="ECO:0000313" key="3">
    <source>
        <dbReference type="Proteomes" id="UP000030671"/>
    </source>
</evidence>
<feature type="binding site" evidence="1">
    <location>
        <position position="197"/>
    </location>
    <ligand>
        <name>S-adenosyl-L-methionine</name>
        <dbReference type="ChEBI" id="CHEBI:59789"/>
    </ligand>
</feature>
<dbReference type="Gene3D" id="3.40.50.150">
    <property type="entry name" value="Vaccinia Virus protein VP39"/>
    <property type="match status" value="1"/>
</dbReference>
<reference evidence="2 3" key="1">
    <citation type="journal article" date="2012" name="New Phytol.">
        <title>Insight into trade-off between wood decay and parasitism from the genome of a fungal forest pathogen.</title>
        <authorList>
            <person name="Olson A."/>
            <person name="Aerts A."/>
            <person name="Asiegbu F."/>
            <person name="Belbahri L."/>
            <person name="Bouzid O."/>
            <person name="Broberg A."/>
            <person name="Canback B."/>
            <person name="Coutinho P.M."/>
            <person name="Cullen D."/>
            <person name="Dalman K."/>
            <person name="Deflorio G."/>
            <person name="van Diepen L.T."/>
            <person name="Dunand C."/>
            <person name="Duplessis S."/>
            <person name="Durling M."/>
            <person name="Gonthier P."/>
            <person name="Grimwood J."/>
            <person name="Fossdal C.G."/>
            <person name="Hansson D."/>
            <person name="Henrissat B."/>
            <person name="Hietala A."/>
            <person name="Himmelstrand K."/>
            <person name="Hoffmeister D."/>
            <person name="Hogberg N."/>
            <person name="James T.Y."/>
            <person name="Karlsson M."/>
            <person name="Kohler A."/>
            <person name="Kues U."/>
            <person name="Lee Y.H."/>
            <person name="Lin Y.C."/>
            <person name="Lind M."/>
            <person name="Lindquist E."/>
            <person name="Lombard V."/>
            <person name="Lucas S."/>
            <person name="Lunden K."/>
            <person name="Morin E."/>
            <person name="Murat C."/>
            <person name="Park J."/>
            <person name="Raffaello T."/>
            <person name="Rouze P."/>
            <person name="Salamov A."/>
            <person name="Schmutz J."/>
            <person name="Solheim H."/>
            <person name="Stahlberg J."/>
            <person name="Velez H."/>
            <person name="de Vries R.P."/>
            <person name="Wiebenga A."/>
            <person name="Woodward S."/>
            <person name="Yakovlev I."/>
            <person name="Garbelotto M."/>
            <person name="Martin F."/>
            <person name="Grigoriev I.V."/>
            <person name="Stenlid J."/>
        </authorList>
    </citation>
    <scope>NUCLEOTIDE SEQUENCE [LARGE SCALE GENOMIC DNA]</scope>
    <source>
        <strain evidence="2 3">TC 32-1</strain>
    </source>
</reference>
<dbReference type="InterPro" id="IPR019410">
    <property type="entry name" value="Methyltransf_16"/>
</dbReference>
<dbReference type="GO" id="GO:0032259">
    <property type="term" value="P:methylation"/>
    <property type="evidence" value="ECO:0007669"/>
    <property type="project" value="UniProtKB-KW"/>
</dbReference>
<keyword evidence="3" id="KW-1185">Reference proteome</keyword>
<name>W4KGN5_HETIT</name>
<feature type="binding site" evidence="1">
    <location>
        <position position="104"/>
    </location>
    <ligand>
        <name>S-adenosyl-L-methionine</name>
        <dbReference type="ChEBI" id="CHEBI:59789"/>
    </ligand>
</feature>
<dbReference type="HOGENOM" id="CLU_055721_2_0_1"/>
<dbReference type="GeneID" id="20677202"/>
<feature type="binding site" evidence="1">
    <location>
        <position position="152"/>
    </location>
    <ligand>
        <name>S-adenosyl-L-methionine</name>
        <dbReference type="ChEBI" id="CHEBI:59789"/>
    </ligand>
</feature>
<proteinExistence type="inferred from homology"/>
<dbReference type="InterPro" id="IPR029063">
    <property type="entry name" value="SAM-dependent_MTases_sf"/>
</dbReference>
<dbReference type="GO" id="GO:0016279">
    <property type="term" value="F:protein-lysine N-methyltransferase activity"/>
    <property type="evidence" value="ECO:0007669"/>
    <property type="project" value="UniProtKB-UniRule"/>
</dbReference>
<dbReference type="EC" id="2.1.1.-" evidence="1"/>
<dbReference type="SUPFAM" id="SSF53335">
    <property type="entry name" value="S-adenosyl-L-methionine-dependent methyltransferases"/>
    <property type="match status" value="1"/>
</dbReference>
<feature type="binding site" evidence="1">
    <location>
        <position position="180"/>
    </location>
    <ligand>
        <name>S-adenosyl-L-methionine</name>
        <dbReference type="ChEBI" id="CHEBI:59789"/>
    </ligand>
</feature>
<dbReference type="GO" id="GO:0005737">
    <property type="term" value="C:cytoplasm"/>
    <property type="evidence" value="ECO:0007669"/>
    <property type="project" value="UniProtKB-SubCell"/>
</dbReference>
<dbReference type="Proteomes" id="UP000030671">
    <property type="component" value="Unassembled WGS sequence"/>
</dbReference>
<dbReference type="PANTHER" id="PTHR14614">
    <property type="entry name" value="HEPATOCELLULAR CARCINOMA-ASSOCIATED ANTIGEN"/>
    <property type="match status" value="1"/>
</dbReference>
<protein>
    <recommendedName>
        <fullName evidence="1">Protein-lysine N-methyltransferase EFM6</fullName>
        <ecNumber evidence="1">2.1.1.-</ecNumber>
    </recommendedName>
    <alternativeName>
        <fullName evidence="1">Elongation factor methyltransferase 6</fullName>
    </alternativeName>
</protein>
<keyword evidence="1" id="KW-0963">Cytoplasm</keyword>
<comment type="similarity">
    <text evidence="1">Belongs to the class I-like SAM-binding methyltransferase superfamily. METTL21 family. EFM6 subfamily.</text>
</comment>
<keyword evidence="1" id="KW-0949">S-adenosyl-L-methionine</keyword>
<dbReference type="EMBL" id="KI925456">
    <property type="protein sequence ID" value="ETW84475.1"/>
    <property type="molecule type" value="Genomic_DNA"/>
</dbReference>
<dbReference type="Pfam" id="PF10294">
    <property type="entry name" value="Methyltransf_16"/>
    <property type="match status" value="1"/>
</dbReference>
<gene>
    <name evidence="1" type="primary">EFM6</name>
    <name evidence="2" type="ORF">HETIRDRAFT_46657</name>
</gene>
<dbReference type="STRING" id="747525.W4KGN5"/>
<dbReference type="PANTHER" id="PTHR14614:SF132">
    <property type="entry name" value="PROTEIN-LYSINE METHYLTRANSFERASE C42C1.13"/>
    <property type="match status" value="1"/>
</dbReference>
<comment type="subcellular location">
    <subcellularLocation>
        <location evidence="1">Cytoplasm</location>
    </subcellularLocation>
</comment>
<dbReference type="HAMAP" id="MF_03198">
    <property type="entry name" value="Methyltr_EFM6"/>
    <property type="match status" value="1"/>
</dbReference>
<keyword evidence="1" id="KW-0489">Methyltransferase</keyword>
<dbReference type="InParanoid" id="W4KGN5"/>
<accession>W4KGN5</accession>